<dbReference type="EMBL" id="GISG01258227">
    <property type="protein sequence ID" value="MBA4673239.1"/>
    <property type="molecule type" value="Transcribed_RNA"/>
</dbReference>
<evidence type="ECO:0000313" key="1">
    <source>
        <dbReference type="EMBL" id="MBA4673239.1"/>
    </source>
</evidence>
<sequence>MDPVKLLVEIFRTLKLLHMAGKADPIPPPIVFRDKSNTSKLLNPLKFNCPPRLLCDKLRCFSVLHLPKSSGICPHKVFDERSRTLSSVNPEKFPNISPYKLLLERSIPVTRDEFRSQEIPFHVHGS</sequence>
<name>A0A7C9APV9_OPUST</name>
<dbReference type="AlphaFoldDB" id="A0A7C9APV9"/>
<organism evidence="1">
    <name type="scientific">Opuntia streptacantha</name>
    <name type="common">Prickly pear cactus</name>
    <name type="synonym">Opuntia cardona</name>
    <dbReference type="NCBI Taxonomy" id="393608"/>
    <lineage>
        <taxon>Eukaryota</taxon>
        <taxon>Viridiplantae</taxon>
        <taxon>Streptophyta</taxon>
        <taxon>Embryophyta</taxon>
        <taxon>Tracheophyta</taxon>
        <taxon>Spermatophyta</taxon>
        <taxon>Magnoliopsida</taxon>
        <taxon>eudicotyledons</taxon>
        <taxon>Gunneridae</taxon>
        <taxon>Pentapetalae</taxon>
        <taxon>Caryophyllales</taxon>
        <taxon>Cactineae</taxon>
        <taxon>Cactaceae</taxon>
        <taxon>Opuntioideae</taxon>
        <taxon>Opuntia</taxon>
    </lineage>
</organism>
<accession>A0A7C9APV9</accession>
<reference evidence="1" key="1">
    <citation type="journal article" date="2013" name="J. Plant Res.">
        <title>Effect of fungi and light on seed germination of three Opuntia species from semiarid lands of central Mexico.</title>
        <authorList>
            <person name="Delgado-Sanchez P."/>
            <person name="Jimenez-Bremont J.F."/>
            <person name="Guerrero-Gonzalez Mde L."/>
            <person name="Flores J."/>
        </authorList>
    </citation>
    <scope>NUCLEOTIDE SEQUENCE</scope>
    <source>
        <tissue evidence="1">Cladode</tissue>
    </source>
</reference>
<proteinExistence type="predicted"/>
<protein>
    <submittedName>
        <fullName evidence="1">Uncharacterized protein</fullName>
    </submittedName>
</protein>
<reference evidence="1" key="2">
    <citation type="submission" date="2020-07" db="EMBL/GenBank/DDBJ databases">
        <authorList>
            <person name="Vera ALvarez R."/>
            <person name="Arias-Moreno D.M."/>
            <person name="Jimenez-Jacinto V."/>
            <person name="Jimenez-Bremont J.F."/>
            <person name="Swaminathan K."/>
            <person name="Moose S.P."/>
            <person name="Guerrero-Gonzalez M.L."/>
            <person name="Marino-Ramirez L."/>
            <person name="Landsman D."/>
            <person name="Rodriguez-Kessler M."/>
            <person name="Delgado-Sanchez P."/>
        </authorList>
    </citation>
    <scope>NUCLEOTIDE SEQUENCE</scope>
    <source>
        <tissue evidence="1">Cladode</tissue>
    </source>
</reference>